<dbReference type="Proteomes" id="UP000838756">
    <property type="component" value="Unassembled WGS sequence"/>
</dbReference>
<dbReference type="GO" id="GO:0003676">
    <property type="term" value="F:nucleic acid binding"/>
    <property type="evidence" value="ECO:0007669"/>
    <property type="project" value="InterPro"/>
</dbReference>
<sequence>MRLRLPECKSCNWTQSNLLPHPINGRRRATERTMLGVPLRDQNRYEEIRRRTKVTDIHTGIFGETQKKDIFVDQFQRSIAVSNGSETGTYVRRAGQGRKRRTSSRDDRFIRLRVRRYPRLTAVQARHELETVRHVIVSERTVRRRFEEAGSFVAAKAPRLEDNALPHTARVTQAYVNDMYITVMESGIPAPANVGELRIAVVEEWRRLSQETIDNIILSMHRQVETLIRTRRGNTRY</sequence>
<dbReference type="AlphaFoldDB" id="A0A8S4QU35"/>
<evidence type="ECO:0000313" key="2">
    <source>
        <dbReference type="Proteomes" id="UP000838756"/>
    </source>
</evidence>
<dbReference type="Gene3D" id="3.30.420.10">
    <property type="entry name" value="Ribonuclease H-like superfamily/Ribonuclease H"/>
    <property type="match status" value="1"/>
</dbReference>
<gene>
    <name evidence="1" type="primary">jg608</name>
    <name evidence="1" type="ORF">PAEG_LOCUS6585</name>
</gene>
<proteinExistence type="predicted"/>
<dbReference type="EMBL" id="CAKXAJ010020104">
    <property type="protein sequence ID" value="CAH2220395.1"/>
    <property type="molecule type" value="Genomic_DNA"/>
</dbReference>
<comment type="caution">
    <text evidence="1">The sequence shown here is derived from an EMBL/GenBank/DDBJ whole genome shotgun (WGS) entry which is preliminary data.</text>
</comment>
<dbReference type="OrthoDB" id="4843387at2759"/>
<name>A0A8S4QU35_9NEOP</name>
<accession>A0A8S4QU35</accession>
<dbReference type="InterPro" id="IPR036397">
    <property type="entry name" value="RNaseH_sf"/>
</dbReference>
<reference evidence="1" key="1">
    <citation type="submission" date="2022-03" db="EMBL/GenBank/DDBJ databases">
        <authorList>
            <person name="Lindestad O."/>
        </authorList>
    </citation>
    <scope>NUCLEOTIDE SEQUENCE</scope>
</reference>
<organism evidence="1 2">
    <name type="scientific">Pararge aegeria aegeria</name>
    <dbReference type="NCBI Taxonomy" id="348720"/>
    <lineage>
        <taxon>Eukaryota</taxon>
        <taxon>Metazoa</taxon>
        <taxon>Ecdysozoa</taxon>
        <taxon>Arthropoda</taxon>
        <taxon>Hexapoda</taxon>
        <taxon>Insecta</taxon>
        <taxon>Pterygota</taxon>
        <taxon>Neoptera</taxon>
        <taxon>Endopterygota</taxon>
        <taxon>Lepidoptera</taxon>
        <taxon>Glossata</taxon>
        <taxon>Ditrysia</taxon>
        <taxon>Papilionoidea</taxon>
        <taxon>Nymphalidae</taxon>
        <taxon>Satyrinae</taxon>
        <taxon>Satyrini</taxon>
        <taxon>Parargina</taxon>
        <taxon>Pararge</taxon>
    </lineage>
</organism>
<keyword evidence="2" id="KW-1185">Reference proteome</keyword>
<evidence type="ECO:0000313" key="1">
    <source>
        <dbReference type="EMBL" id="CAH2220395.1"/>
    </source>
</evidence>
<protein>
    <submittedName>
        <fullName evidence="1">Jg608 protein</fullName>
    </submittedName>
</protein>